<accession>A0AAD5WDL8</accession>
<name>A0AAD5WDL8_PARTN</name>
<dbReference type="AlphaFoldDB" id="A0AAD5WDL8"/>
<proteinExistence type="predicted"/>
<organism evidence="1 2">
    <name type="scientific">Parelaphostrongylus tenuis</name>
    <name type="common">Meningeal worm</name>
    <dbReference type="NCBI Taxonomy" id="148309"/>
    <lineage>
        <taxon>Eukaryota</taxon>
        <taxon>Metazoa</taxon>
        <taxon>Ecdysozoa</taxon>
        <taxon>Nematoda</taxon>
        <taxon>Chromadorea</taxon>
        <taxon>Rhabditida</taxon>
        <taxon>Rhabditina</taxon>
        <taxon>Rhabditomorpha</taxon>
        <taxon>Strongyloidea</taxon>
        <taxon>Metastrongylidae</taxon>
        <taxon>Parelaphostrongylus</taxon>
    </lineage>
</organism>
<keyword evidence="2" id="KW-1185">Reference proteome</keyword>
<evidence type="ECO:0000313" key="2">
    <source>
        <dbReference type="Proteomes" id="UP001196413"/>
    </source>
</evidence>
<dbReference type="EMBL" id="JAHQIW010005530">
    <property type="protein sequence ID" value="KAJ1366352.1"/>
    <property type="molecule type" value="Genomic_DNA"/>
</dbReference>
<protein>
    <submittedName>
        <fullName evidence="1">Uncharacterized protein</fullName>
    </submittedName>
</protein>
<comment type="caution">
    <text evidence="1">The sequence shown here is derived from an EMBL/GenBank/DDBJ whole genome shotgun (WGS) entry which is preliminary data.</text>
</comment>
<evidence type="ECO:0000313" key="1">
    <source>
        <dbReference type="EMBL" id="KAJ1366352.1"/>
    </source>
</evidence>
<gene>
    <name evidence="1" type="ORF">KIN20_026992</name>
</gene>
<sequence length="125" mass="13973">MHEKRCSFPKGLGGIMIVSTVIEDRNIQLVNRLVYVKIEAIMNNSGKKKFPTKDTTGVGCSPTFYSLPVQTLAATRNMSSTLNVLLFLSDPANDWRPAVQSCNLRYEYAWFSPKKSPRDIARGCA</sequence>
<dbReference type="Proteomes" id="UP001196413">
    <property type="component" value="Unassembled WGS sequence"/>
</dbReference>
<reference evidence="1" key="1">
    <citation type="submission" date="2021-06" db="EMBL/GenBank/DDBJ databases">
        <title>Parelaphostrongylus tenuis whole genome reference sequence.</title>
        <authorList>
            <person name="Garwood T.J."/>
            <person name="Larsen P.A."/>
            <person name="Fountain-Jones N.M."/>
            <person name="Garbe J.R."/>
            <person name="Macchietto M.G."/>
            <person name="Kania S.A."/>
            <person name="Gerhold R.W."/>
            <person name="Richards J.E."/>
            <person name="Wolf T.M."/>
        </authorList>
    </citation>
    <scope>NUCLEOTIDE SEQUENCE</scope>
    <source>
        <strain evidence="1">MNPRO001-30</strain>
        <tissue evidence="1">Meninges</tissue>
    </source>
</reference>